<dbReference type="EMBL" id="ML119657">
    <property type="protein sequence ID" value="RPA84709.1"/>
    <property type="molecule type" value="Genomic_DNA"/>
</dbReference>
<keyword evidence="14" id="KW-1185">Reference proteome</keyword>
<dbReference type="GO" id="GO:0000118">
    <property type="term" value="C:histone deacetylase complex"/>
    <property type="evidence" value="ECO:0007669"/>
    <property type="project" value="TreeGrafter"/>
</dbReference>
<dbReference type="InterPro" id="IPR023696">
    <property type="entry name" value="Ureohydrolase_dom_sf"/>
</dbReference>
<keyword evidence="5" id="KW-0378">Hydrolase</keyword>
<comment type="catalytic activity">
    <reaction evidence="10">
        <text>N(6)-acetyl-L-lysyl-[histone] + H2O = L-lysyl-[histone] + acetate</text>
        <dbReference type="Rhea" id="RHEA:58196"/>
        <dbReference type="Rhea" id="RHEA-COMP:9845"/>
        <dbReference type="Rhea" id="RHEA-COMP:11338"/>
        <dbReference type="ChEBI" id="CHEBI:15377"/>
        <dbReference type="ChEBI" id="CHEBI:29969"/>
        <dbReference type="ChEBI" id="CHEBI:30089"/>
        <dbReference type="ChEBI" id="CHEBI:61930"/>
        <dbReference type="EC" id="3.5.1.98"/>
    </reaction>
</comment>
<dbReference type="Pfam" id="PF09757">
    <property type="entry name" value="Arb2-like"/>
    <property type="match status" value="1"/>
</dbReference>
<feature type="domain" description="Histone deacetylase" evidence="11">
    <location>
        <begin position="125"/>
        <end position="402"/>
    </location>
</feature>
<gene>
    <name evidence="13" type="ORF">BJ508DRAFT_412469</name>
</gene>
<dbReference type="PANTHER" id="PTHR10625:SF5">
    <property type="entry name" value="HISTONE DEACETYLASE"/>
    <property type="match status" value="1"/>
</dbReference>
<dbReference type="Gene3D" id="3.40.800.20">
    <property type="entry name" value="Histone deacetylase domain"/>
    <property type="match status" value="1"/>
</dbReference>
<dbReference type="GO" id="GO:0141221">
    <property type="term" value="F:histone deacetylase activity, hydrolytic mechanism"/>
    <property type="evidence" value="ECO:0007669"/>
    <property type="project" value="UniProtKB-EC"/>
</dbReference>
<dbReference type="PANTHER" id="PTHR10625">
    <property type="entry name" value="HISTONE DEACETYLASE HDAC1-RELATED"/>
    <property type="match status" value="1"/>
</dbReference>
<reference evidence="13 14" key="1">
    <citation type="journal article" date="2018" name="Nat. Ecol. Evol.">
        <title>Pezizomycetes genomes reveal the molecular basis of ectomycorrhizal truffle lifestyle.</title>
        <authorList>
            <person name="Murat C."/>
            <person name="Payen T."/>
            <person name="Noel B."/>
            <person name="Kuo A."/>
            <person name="Morin E."/>
            <person name="Chen J."/>
            <person name="Kohler A."/>
            <person name="Krizsan K."/>
            <person name="Balestrini R."/>
            <person name="Da Silva C."/>
            <person name="Montanini B."/>
            <person name="Hainaut M."/>
            <person name="Levati E."/>
            <person name="Barry K.W."/>
            <person name="Belfiori B."/>
            <person name="Cichocki N."/>
            <person name="Clum A."/>
            <person name="Dockter R.B."/>
            <person name="Fauchery L."/>
            <person name="Guy J."/>
            <person name="Iotti M."/>
            <person name="Le Tacon F."/>
            <person name="Lindquist E.A."/>
            <person name="Lipzen A."/>
            <person name="Malagnac F."/>
            <person name="Mello A."/>
            <person name="Molinier V."/>
            <person name="Miyauchi S."/>
            <person name="Poulain J."/>
            <person name="Riccioni C."/>
            <person name="Rubini A."/>
            <person name="Sitrit Y."/>
            <person name="Splivallo R."/>
            <person name="Traeger S."/>
            <person name="Wang M."/>
            <person name="Zifcakova L."/>
            <person name="Wipf D."/>
            <person name="Zambonelli A."/>
            <person name="Paolocci F."/>
            <person name="Nowrousian M."/>
            <person name="Ottonello S."/>
            <person name="Baldrian P."/>
            <person name="Spatafora J.W."/>
            <person name="Henrissat B."/>
            <person name="Nagy L.G."/>
            <person name="Aury J.M."/>
            <person name="Wincker P."/>
            <person name="Grigoriev I.V."/>
            <person name="Bonfante P."/>
            <person name="Martin F.M."/>
        </authorList>
    </citation>
    <scope>NUCLEOTIDE SEQUENCE [LARGE SCALE GENOMIC DNA]</scope>
    <source>
        <strain evidence="13 14">RN42</strain>
    </source>
</reference>
<comment type="similarity">
    <text evidence="2">Belongs to the histone deacetylase family. HD type 2 subfamily.</text>
</comment>
<evidence type="ECO:0000313" key="13">
    <source>
        <dbReference type="EMBL" id="RPA84709.1"/>
    </source>
</evidence>
<dbReference type="Pfam" id="PF00850">
    <property type="entry name" value="Hist_deacetyl"/>
    <property type="match status" value="1"/>
</dbReference>
<dbReference type="STRING" id="1160509.A0A3N4IFW8"/>
<evidence type="ECO:0000256" key="8">
    <source>
        <dbReference type="ARBA" id="ARBA00023163"/>
    </source>
</evidence>
<organism evidence="13 14">
    <name type="scientific">Ascobolus immersus RN42</name>
    <dbReference type="NCBI Taxonomy" id="1160509"/>
    <lineage>
        <taxon>Eukaryota</taxon>
        <taxon>Fungi</taxon>
        <taxon>Dikarya</taxon>
        <taxon>Ascomycota</taxon>
        <taxon>Pezizomycotina</taxon>
        <taxon>Pezizomycetes</taxon>
        <taxon>Pezizales</taxon>
        <taxon>Ascobolaceae</taxon>
        <taxon>Ascobolus</taxon>
    </lineage>
</organism>
<sequence length="713" mass="79845">MAAVAHAYGTPVVANGVSSSNEDVEMADNTTKPMAGYSVVIPKRGAPSKRTGVCYDARMQFHAQTIQTDKIEGDHPENYMRIVGIYREFVAAGLLDDPTLDFSMYDKIAQLNWQLPKRVERPPHEQLVRIHAREATREEITAVHTEEHWDRMVATSFAEDNELEDMTSQGDSVYFNRETFNSAKLAAGGAIETASHVVEGKVRNAFAVVRPPGHHAEPTCSMGFCHFNNVSVAARAIMKQNSSIKKIMILDWDVHHGNGTQTAFYDDPAILYMSIHRFDDGNFYPPGRGGDADKCGRGKGLGRNVNIPWPCGGMGDGDYLHVFDEIVIPIGREFGPDLVIISSGFDAADGDPIGDCQVTPPGYAHLTHMMMSLARGKVFVCLEGGYNIESISRSALAVTQTLMGDPVPPIDPRNLEVTLEARRTVALVKKHQYIHWKCLDSPLVHRGLKKSQYMTSMDSTKDIIRGYQARVLNTKHNMAELPLFDAELNEIFKDQILVTPNVLDTAKNLLIIAHDSPELRLSEVVAGPREVNPFTCMVQDESMRYLEWALSKGYAVIDVNIPNCGPDYGEDATEISVIERLALYVWDNYVDFHESLDKVVFMGIGTAMHFVHAILGRRRFDKRVKGILTFSGHESPVRSYSSRELLDEQQKIINWFYENSMVYISTSNEVVPVNQRTTKKWGNVKRVPEKFTQEVLHTKFTEATGWLEKKFAG</sequence>
<dbReference type="InterPro" id="IPR000286">
    <property type="entry name" value="HDACs"/>
</dbReference>
<keyword evidence="4" id="KW-0678">Repressor</keyword>
<dbReference type="InterPro" id="IPR019154">
    <property type="entry name" value="Arb2-like_domain"/>
</dbReference>
<dbReference type="SUPFAM" id="SSF52768">
    <property type="entry name" value="Arginase/deacetylase"/>
    <property type="match status" value="1"/>
</dbReference>
<keyword evidence="9" id="KW-0539">Nucleus</keyword>
<dbReference type="Proteomes" id="UP000275078">
    <property type="component" value="Unassembled WGS sequence"/>
</dbReference>
<dbReference type="InterPro" id="IPR023801">
    <property type="entry name" value="His_deacetylse_dom"/>
</dbReference>
<evidence type="ECO:0000256" key="4">
    <source>
        <dbReference type="ARBA" id="ARBA00022491"/>
    </source>
</evidence>
<evidence type="ECO:0000256" key="2">
    <source>
        <dbReference type="ARBA" id="ARBA00007738"/>
    </source>
</evidence>
<dbReference type="InterPro" id="IPR037138">
    <property type="entry name" value="His_deacetylse_dom_sf"/>
</dbReference>
<evidence type="ECO:0000256" key="10">
    <source>
        <dbReference type="ARBA" id="ARBA00048287"/>
    </source>
</evidence>
<evidence type="ECO:0000256" key="9">
    <source>
        <dbReference type="ARBA" id="ARBA00023242"/>
    </source>
</evidence>
<dbReference type="PRINTS" id="PR01270">
    <property type="entry name" value="HDASUPER"/>
</dbReference>
<dbReference type="GO" id="GO:0040029">
    <property type="term" value="P:epigenetic regulation of gene expression"/>
    <property type="evidence" value="ECO:0007669"/>
    <property type="project" value="TreeGrafter"/>
</dbReference>
<evidence type="ECO:0000256" key="7">
    <source>
        <dbReference type="ARBA" id="ARBA00023015"/>
    </source>
</evidence>
<evidence type="ECO:0000256" key="6">
    <source>
        <dbReference type="ARBA" id="ARBA00022853"/>
    </source>
</evidence>
<protein>
    <recommendedName>
        <fullName evidence="3">histone deacetylase</fullName>
        <ecNumber evidence="3">3.5.1.98</ecNumber>
    </recommendedName>
</protein>
<evidence type="ECO:0000256" key="1">
    <source>
        <dbReference type="ARBA" id="ARBA00004123"/>
    </source>
</evidence>
<proteinExistence type="inferred from homology"/>
<dbReference type="AlphaFoldDB" id="A0A3N4IFW8"/>
<evidence type="ECO:0000256" key="3">
    <source>
        <dbReference type="ARBA" id="ARBA00012111"/>
    </source>
</evidence>
<accession>A0A3N4IFW8</accession>
<comment type="subcellular location">
    <subcellularLocation>
        <location evidence="1">Nucleus</location>
    </subcellularLocation>
</comment>
<evidence type="ECO:0000256" key="5">
    <source>
        <dbReference type="ARBA" id="ARBA00022801"/>
    </source>
</evidence>
<evidence type="ECO:0000259" key="11">
    <source>
        <dbReference type="Pfam" id="PF00850"/>
    </source>
</evidence>
<keyword evidence="7" id="KW-0805">Transcription regulation</keyword>
<dbReference type="OrthoDB" id="424012at2759"/>
<keyword evidence="8" id="KW-0804">Transcription</keyword>
<evidence type="ECO:0000259" key="12">
    <source>
        <dbReference type="Pfam" id="PF09757"/>
    </source>
</evidence>
<name>A0A3N4IFW8_ASCIM</name>
<feature type="domain" description="Arb2-like" evidence="12">
    <location>
        <begin position="461"/>
        <end position="711"/>
    </location>
</feature>
<keyword evidence="6" id="KW-0156">Chromatin regulator</keyword>
<evidence type="ECO:0000313" key="14">
    <source>
        <dbReference type="Proteomes" id="UP000275078"/>
    </source>
</evidence>
<dbReference type="FunFam" id="3.40.800.20:FF:000005">
    <property type="entry name" value="histone deacetylase 6"/>
    <property type="match status" value="1"/>
</dbReference>
<dbReference type="EC" id="3.5.1.98" evidence="3"/>